<gene>
    <name evidence="1" type="ORF">BHU41_03945</name>
</gene>
<name>A0A2M9WJA7_9LACO</name>
<protein>
    <submittedName>
        <fullName evidence="1">Uncharacterized protein</fullName>
    </submittedName>
</protein>
<dbReference type="RefSeq" id="WP_100733397.1">
    <property type="nucleotide sequence ID" value="NZ_MKXG01000441.1"/>
</dbReference>
<reference evidence="1 2" key="1">
    <citation type="submission" date="2016-10" db="EMBL/GenBank/DDBJ databases">
        <title>WGS of isloates from the oral cavity of healthy individuals.</title>
        <authorList>
            <person name="Sharma S."/>
            <person name="Pal V.K."/>
            <person name="Patil P.B."/>
            <person name="Korpole S."/>
            <person name="Grover V."/>
        </authorList>
    </citation>
    <scope>NUCLEOTIDE SEQUENCE [LARGE SCALE GENOMIC DNA]</scope>
    <source>
        <strain evidence="1 2">DISK12</strain>
    </source>
</reference>
<proteinExistence type="predicted"/>
<evidence type="ECO:0000313" key="1">
    <source>
        <dbReference type="EMBL" id="PJZ08038.1"/>
    </source>
</evidence>
<dbReference type="AlphaFoldDB" id="A0A2M9WJA7"/>
<accession>A0A2M9WJA7</accession>
<comment type="caution">
    <text evidence="1">The sequence shown here is derived from an EMBL/GenBank/DDBJ whole genome shotgun (WGS) entry which is preliminary data.</text>
</comment>
<organism evidence="1 2">
    <name type="scientific">Lactobacillus crispatus</name>
    <dbReference type="NCBI Taxonomy" id="47770"/>
    <lineage>
        <taxon>Bacteria</taxon>
        <taxon>Bacillati</taxon>
        <taxon>Bacillota</taxon>
        <taxon>Bacilli</taxon>
        <taxon>Lactobacillales</taxon>
        <taxon>Lactobacillaceae</taxon>
        <taxon>Lactobacillus</taxon>
    </lineage>
</organism>
<sequence>MENKLVSNTPKESKTIFDENNKPEAELLLYSVKTEDNNHFSNKDAQGTVNLSVQSSLVVDYNLKTKKINAVTLLDYSKFDSKSNKMKITNFTDNSNALVSSKSLGENVEKYAHNINSKVNQTVNSVAQKNSVYGTDSINSSVACSIFVCTKYKSGGGHYNGKCMTIANTVCDIGGKFAGKFAYVVCRGANLWGCYVPKYKTCVRGSWKHYNVCPAQG</sequence>
<dbReference type="Proteomes" id="UP000231914">
    <property type="component" value="Unassembled WGS sequence"/>
</dbReference>
<evidence type="ECO:0000313" key="2">
    <source>
        <dbReference type="Proteomes" id="UP000231914"/>
    </source>
</evidence>
<dbReference type="EMBL" id="MKXG01000441">
    <property type="protein sequence ID" value="PJZ08038.1"/>
    <property type="molecule type" value="Genomic_DNA"/>
</dbReference>